<name>Q487X7_COLP3</name>
<proteinExistence type="predicted"/>
<dbReference type="KEGG" id="cps:CPS_0889"/>
<evidence type="ECO:0000313" key="2">
    <source>
        <dbReference type="Proteomes" id="UP000000547"/>
    </source>
</evidence>
<organism evidence="1 2">
    <name type="scientific">Colwellia psychrerythraea (strain 34H / ATCC BAA-681)</name>
    <name type="common">Vibrio psychroerythus</name>
    <dbReference type="NCBI Taxonomy" id="167879"/>
    <lineage>
        <taxon>Bacteria</taxon>
        <taxon>Pseudomonadati</taxon>
        <taxon>Pseudomonadota</taxon>
        <taxon>Gammaproteobacteria</taxon>
        <taxon>Alteromonadales</taxon>
        <taxon>Colwelliaceae</taxon>
        <taxon>Colwellia</taxon>
    </lineage>
</organism>
<accession>Q487X7</accession>
<dbReference type="STRING" id="167879.CPS_0889"/>
<dbReference type="AlphaFoldDB" id="Q487X7"/>
<dbReference type="EMBL" id="CP000083">
    <property type="protein sequence ID" value="AAZ27396.1"/>
    <property type="molecule type" value="Genomic_DNA"/>
</dbReference>
<gene>
    <name evidence="1" type="ordered locus">CPS_0889</name>
</gene>
<dbReference type="HOGENOM" id="CLU_2583680_0_0_6"/>
<evidence type="ECO:0000313" key="1">
    <source>
        <dbReference type="EMBL" id="AAZ27396.1"/>
    </source>
</evidence>
<reference evidence="1" key="1">
    <citation type="journal article" date="2005" name="Proc. Natl. Acad. Sci. U.S.A.">
        <title>The psychrophilic lifestyle as revealed by the genome sequence of Colwellia psychrerythraea 34H through genomic and proteomic analyses.</title>
        <authorList>
            <person name="Methe B.A."/>
            <person name="Nelson K.E."/>
            <person name="Deming J.W."/>
            <person name="Momen B."/>
            <person name="Melamud E."/>
            <person name="Zhang X."/>
            <person name="Moult J."/>
            <person name="Madupu R."/>
            <person name="Nelson W.C."/>
            <person name="Dodson R.J."/>
            <person name="Brinkac L.M."/>
            <person name="Daugherty S.C."/>
            <person name="Durkin A.S."/>
            <person name="DeBoy R.T."/>
            <person name="Kolonay J.F."/>
            <person name="Sullivan S.A."/>
            <person name="Zhou L."/>
            <person name="Davidsen T.M."/>
            <person name="Wu M."/>
            <person name="Huston A.L."/>
            <person name="Lewis M."/>
            <person name="Weaver B."/>
            <person name="Weidman J.F."/>
            <person name="Khouri H."/>
            <person name="Utterback T.R."/>
            <person name="Feldblyum T.V."/>
            <person name="Fraser C.M."/>
        </authorList>
    </citation>
    <scope>NUCLEOTIDE SEQUENCE [LARGE SCALE GENOMIC DNA]</scope>
    <source>
        <strain evidence="1">34H</strain>
    </source>
</reference>
<dbReference type="RefSeq" id="WP_011041732.1">
    <property type="nucleotide sequence ID" value="NC_003910.7"/>
</dbReference>
<protein>
    <submittedName>
        <fullName evidence="1">Putative transcriptional regulator</fullName>
    </submittedName>
</protein>
<dbReference type="Proteomes" id="UP000000547">
    <property type="component" value="Chromosome"/>
</dbReference>
<sequence length="80" mass="9017">MLTNNITLTDSQFESLKKDLILLSMPFVSVADYSRIKGETEVSVRQQIHKGLLPIKSKLKAREKTFINLEAIRQEAQAAA</sequence>